<feature type="compositionally biased region" description="Basic residues" evidence="7">
    <location>
        <begin position="14"/>
        <end position="24"/>
    </location>
</feature>
<dbReference type="InterPro" id="IPR003447">
    <property type="entry name" value="FEMABX"/>
</dbReference>
<keyword evidence="9" id="KW-1185">Reference proteome</keyword>
<comment type="similarity">
    <text evidence="1">Belongs to the FemABX family.</text>
</comment>
<protein>
    <submittedName>
        <fullName evidence="8">Peptidoglycan bridge formation glycyltransferase FemA/FemB family protein</fullName>
    </submittedName>
</protein>
<sequence length="107" mass="12363">MAPQHQEGREGRRQGRPRRLRRPARLLRALRRDRRAGPFHPLCDAHELGVGIYDFRGITDTLEEDNLLGLLRFKVGTGGQAVEHIGEWDYPLNKMLHKALGLYVSRR</sequence>
<evidence type="ECO:0000313" key="8">
    <source>
        <dbReference type="EMBL" id="WBO61900.1"/>
    </source>
</evidence>
<evidence type="ECO:0000256" key="5">
    <source>
        <dbReference type="ARBA" id="ARBA00023315"/>
    </source>
</evidence>
<organism evidence="8 9">
    <name type="scientific">Streptomyces camelliae</name>
    <dbReference type="NCBI Taxonomy" id="3004093"/>
    <lineage>
        <taxon>Bacteria</taxon>
        <taxon>Bacillati</taxon>
        <taxon>Actinomycetota</taxon>
        <taxon>Actinomycetes</taxon>
        <taxon>Kitasatosporales</taxon>
        <taxon>Streptomycetaceae</taxon>
        <taxon>Streptomyces</taxon>
    </lineage>
</organism>
<keyword evidence="3" id="KW-0133">Cell shape</keyword>
<dbReference type="PROSITE" id="PS51191">
    <property type="entry name" value="FEMABX"/>
    <property type="match status" value="1"/>
</dbReference>
<dbReference type="InterPro" id="IPR016181">
    <property type="entry name" value="Acyl_CoA_acyltransferase"/>
</dbReference>
<proteinExistence type="inferred from homology"/>
<name>A0ABY7NX47_9ACTN</name>
<evidence type="ECO:0000256" key="1">
    <source>
        <dbReference type="ARBA" id="ARBA00009943"/>
    </source>
</evidence>
<reference evidence="8 9" key="1">
    <citation type="submission" date="2022-12" db="EMBL/GenBank/DDBJ databases">
        <authorList>
            <person name="Mo P."/>
        </authorList>
    </citation>
    <scope>NUCLEOTIDE SEQUENCE [LARGE SCALE GENOMIC DNA]</scope>
    <source>
        <strain evidence="8 9">HUAS 2-6</strain>
    </source>
</reference>
<keyword evidence="2" id="KW-0808">Transferase</keyword>
<evidence type="ECO:0000256" key="6">
    <source>
        <dbReference type="ARBA" id="ARBA00023316"/>
    </source>
</evidence>
<dbReference type="PANTHER" id="PTHR36174:SF1">
    <property type="entry name" value="LIPID II:GLYCINE GLYCYLTRANSFERASE"/>
    <property type="match status" value="1"/>
</dbReference>
<keyword evidence="4" id="KW-0573">Peptidoglycan synthesis</keyword>
<evidence type="ECO:0000256" key="4">
    <source>
        <dbReference type="ARBA" id="ARBA00022984"/>
    </source>
</evidence>
<keyword evidence="5" id="KW-0012">Acyltransferase</keyword>
<keyword evidence="6" id="KW-0961">Cell wall biogenesis/degradation</keyword>
<evidence type="ECO:0000256" key="7">
    <source>
        <dbReference type="SAM" id="MobiDB-lite"/>
    </source>
</evidence>
<dbReference type="Gene3D" id="3.40.630.30">
    <property type="match status" value="1"/>
</dbReference>
<dbReference type="PANTHER" id="PTHR36174">
    <property type="entry name" value="LIPID II:GLYCINE GLYCYLTRANSFERASE"/>
    <property type="match status" value="1"/>
</dbReference>
<dbReference type="SUPFAM" id="SSF55729">
    <property type="entry name" value="Acyl-CoA N-acyltransferases (Nat)"/>
    <property type="match status" value="1"/>
</dbReference>
<dbReference type="EMBL" id="CP115300">
    <property type="protein sequence ID" value="WBO61900.1"/>
    <property type="molecule type" value="Genomic_DNA"/>
</dbReference>
<evidence type="ECO:0000256" key="2">
    <source>
        <dbReference type="ARBA" id="ARBA00022679"/>
    </source>
</evidence>
<accession>A0ABY7NX47</accession>
<gene>
    <name evidence="8" type="ORF">O1G22_03120</name>
</gene>
<feature type="compositionally biased region" description="Basic and acidic residues" evidence="7">
    <location>
        <begin position="1"/>
        <end position="13"/>
    </location>
</feature>
<evidence type="ECO:0000256" key="3">
    <source>
        <dbReference type="ARBA" id="ARBA00022960"/>
    </source>
</evidence>
<dbReference type="InterPro" id="IPR050644">
    <property type="entry name" value="PG_Glycine_Bridge_Synth"/>
</dbReference>
<dbReference type="Proteomes" id="UP001212326">
    <property type="component" value="Chromosome"/>
</dbReference>
<evidence type="ECO:0000313" key="9">
    <source>
        <dbReference type="Proteomes" id="UP001212326"/>
    </source>
</evidence>
<feature type="region of interest" description="Disordered" evidence="7">
    <location>
        <begin position="1"/>
        <end position="24"/>
    </location>
</feature>
<dbReference type="Pfam" id="PF02388">
    <property type="entry name" value="FemAB"/>
    <property type="match status" value="1"/>
</dbReference>